<proteinExistence type="predicted"/>
<feature type="compositionally biased region" description="Basic and acidic residues" evidence="1">
    <location>
        <begin position="127"/>
        <end position="139"/>
    </location>
</feature>
<feature type="region of interest" description="Disordered" evidence="1">
    <location>
        <begin position="15"/>
        <end position="44"/>
    </location>
</feature>
<evidence type="ECO:0000313" key="2">
    <source>
        <dbReference type="EMBL" id="KAK3261622.1"/>
    </source>
</evidence>
<evidence type="ECO:0000313" key="3">
    <source>
        <dbReference type="Proteomes" id="UP001190700"/>
    </source>
</evidence>
<organism evidence="2 3">
    <name type="scientific">Cymbomonas tetramitiformis</name>
    <dbReference type="NCBI Taxonomy" id="36881"/>
    <lineage>
        <taxon>Eukaryota</taxon>
        <taxon>Viridiplantae</taxon>
        <taxon>Chlorophyta</taxon>
        <taxon>Pyramimonadophyceae</taxon>
        <taxon>Pyramimonadales</taxon>
        <taxon>Pyramimonadaceae</taxon>
        <taxon>Cymbomonas</taxon>
    </lineage>
</organism>
<protein>
    <submittedName>
        <fullName evidence="2">Uncharacterized protein</fullName>
    </submittedName>
</protein>
<name>A0AAE0FKP4_9CHLO</name>
<sequence length="166" mass="17340">MEVVEMVAVQAATAGEESKFPGSRMDTGVDKAEGGGDGGGGGERWWKGHPVVGGMEGGGVFDGSGEDMSGEAMEVEFWGGGDGVGGVDLVVAMKSGGDVAEAEEMVEVMAIVVYPEERGGGEKAVVERVEEGKEGEGRRGWRQWHRLGEADDDLAEREAPTTRHAT</sequence>
<dbReference type="EMBL" id="LGRX02016784">
    <property type="protein sequence ID" value="KAK3261622.1"/>
    <property type="molecule type" value="Genomic_DNA"/>
</dbReference>
<keyword evidence="3" id="KW-1185">Reference proteome</keyword>
<comment type="caution">
    <text evidence="2">The sequence shown here is derived from an EMBL/GenBank/DDBJ whole genome shotgun (WGS) entry which is preliminary data.</text>
</comment>
<reference evidence="2 3" key="1">
    <citation type="journal article" date="2015" name="Genome Biol. Evol.">
        <title>Comparative Genomics of a Bacterivorous Green Alga Reveals Evolutionary Causalities and Consequences of Phago-Mixotrophic Mode of Nutrition.</title>
        <authorList>
            <person name="Burns J.A."/>
            <person name="Paasch A."/>
            <person name="Narechania A."/>
            <person name="Kim E."/>
        </authorList>
    </citation>
    <scope>NUCLEOTIDE SEQUENCE [LARGE SCALE GENOMIC DNA]</scope>
    <source>
        <strain evidence="2 3">PLY_AMNH</strain>
    </source>
</reference>
<feature type="region of interest" description="Disordered" evidence="1">
    <location>
        <begin position="127"/>
        <end position="166"/>
    </location>
</feature>
<evidence type="ECO:0000256" key="1">
    <source>
        <dbReference type="SAM" id="MobiDB-lite"/>
    </source>
</evidence>
<dbReference type="Proteomes" id="UP001190700">
    <property type="component" value="Unassembled WGS sequence"/>
</dbReference>
<accession>A0AAE0FKP4</accession>
<feature type="compositionally biased region" description="Basic and acidic residues" evidence="1">
    <location>
        <begin position="156"/>
        <end position="166"/>
    </location>
</feature>
<gene>
    <name evidence="2" type="ORF">CYMTET_29477</name>
</gene>
<dbReference type="AlphaFoldDB" id="A0AAE0FKP4"/>